<dbReference type="Pfam" id="PF22381">
    <property type="entry name" value="Staph_reg_Sar_Rot"/>
    <property type="match status" value="1"/>
</dbReference>
<comment type="caution">
    <text evidence="6">The sequence shown here is derived from an EMBL/GenBank/DDBJ whole genome shotgun (WGS) entry which is preliminary data.</text>
</comment>
<gene>
    <name evidence="6" type="ORF">KYK14_12695</name>
</gene>
<dbReference type="Proteomes" id="UP000826188">
    <property type="component" value="Unassembled WGS sequence"/>
</dbReference>
<accession>A0ABS6X0P9</accession>
<evidence type="ECO:0000259" key="5">
    <source>
        <dbReference type="PROSITE" id="PS50995"/>
    </source>
</evidence>
<protein>
    <submittedName>
        <fullName evidence="6">MarR family transcriptional regulator</fullName>
    </submittedName>
</protein>
<dbReference type="InterPro" id="IPR055166">
    <property type="entry name" value="Transc_reg_Sar_Rot_HTH"/>
</dbReference>
<evidence type="ECO:0000313" key="7">
    <source>
        <dbReference type="Proteomes" id="UP000826188"/>
    </source>
</evidence>
<dbReference type="RefSeq" id="WP_219159250.1">
    <property type="nucleotide sequence ID" value="NZ_JAHWGL010000051.1"/>
</dbReference>
<dbReference type="PANTHER" id="PTHR33164:SF5">
    <property type="entry name" value="ORGANIC HYDROPEROXIDE RESISTANCE TRANSCRIPTIONAL REGULATOR"/>
    <property type="match status" value="1"/>
</dbReference>
<evidence type="ECO:0000256" key="2">
    <source>
        <dbReference type="ARBA" id="ARBA00023015"/>
    </source>
</evidence>
<name>A0ABS6X0P9_9BACT</name>
<evidence type="ECO:0000256" key="3">
    <source>
        <dbReference type="ARBA" id="ARBA00023125"/>
    </source>
</evidence>
<organism evidence="6 7">
    <name type="scientific">Hymenobacter profundi</name>
    <dbReference type="NCBI Taxonomy" id="1982110"/>
    <lineage>
        <taxon>Bacteria</taxon>
        <taxon>Pseudomonadati</taxon>
        <taxon>Bacteroidota</taxon>
        <taxon>Cytophagia</taxon>
        <taxon>Cytophagales</taxon>
        <taxon>Hymenobacteraceae</taxon>
        <taxon>Hymenobacter</taxon>
    </lineage>
</organism>
<dbReference type="PANTHER" id="PTHR33164">
    <property type="entry name" value="TRANSCRIPTIONAL REGULATOR, MARR FAMILY"/>
    <property type="match status" value="1"/>
</dbReference>
<evidence type="ECO:0000313" key="6">
    <source>
        <dbReference type="EMBL" id="MBW3129414.1"/>
    </source>
</evidence>
<dbReference type="EMBL" id="JAHWGL010000051">
    <property type="protein sequence ID" value="MBW3129414.1"/>
    <property type="molecule type" value="Genomic_DNA"/>
</dbReference>
<proteinExistence type="predicted"/>
<keyword evidence="1" id="KW-0963">Cytoplasm</keyword>
<reference evidence="6 7" key="1">
    <citation type="submission" date="2021-07" db="EMBL/GenBank/DDBJ databases">
        <title>Hymenobacter profundi sp. nov., isolated from deep-sea water.</title>
        <authorList>
            <person name="Kim M.K."/>
        </authorList>
    </citation>
    <scope>NUCLEOTIDE SEQUENCE [LARGE SCALE GENOMIC DNA]</scope>
    <source>
        <strain evidence="6 7">M2</strain>
    </source>
</reference>
<evidence type="ECO:0000256" key="1">
    <source>
        <dbReference type="ARBA" id="ARBA00022490"/>
    </source>
</evidence>
<keyword evidence="4" id="KW-0804">Transcription</keyword>
<keyword evidence="3" id="KW-0238">DNA-binding</keyword>
<dbReference type="InterPro" id="IPR000835">
    <property type="entry name" value="HTH_MarR-typ"/>
</dbReference>
<keyword evidence="2" id="KW-0805">Transcription regulation</keyword>
<evidence type="ECO:0000256" key="4">
    <source>
        <dbReference type="ARBA" id="ARBA00023163"/>
    </source>
</evidence>
<dbReference type="InterPro" id="IPR039422">
    <property type="entry name" value="MarR/SlyA-like"/>
</dbReference>
<keyword evidence="7" id="KW-1185">Reference proteome</keyword>
<dbReference type="PROSITE" id="PS50995">
    <property type="entry name" value="HTH_MARR_2"/>
    <property type="match status" value="1"/>
</dbReference>
<dbReference type="SMART" id="SM00347">
    <property type="entry name" value="HTH_MARR"/>
    <property type="match status" value="1"/>
</dbReference>
<feature type="domain" description="HTH marR-type" evidence="5">
    <location>
        <begin position="16"/>
        <end position="149"/>
    </location>
</feature>
<sequence length="149" mass="17072">MSSATDFEFDPRLKLQEQTCFPLYAVSRLFTKAYQPLLAPLGLTYSQYLVMLVLWEHKEIAVKDLGQQLLLDTGTLTPLLKLLEKRELISRHRDPRDERSVLIRLLPAGAALYEPARQVPAQLAQLLQSRDESLVDLRPALNHLINILR</sequence>